<dbReference type="EMBL" id="JABMKX010000007">
    <property type="protein sequence ID" value="NQX46530.1"/>
    <property type="molecule type" value="Genomic_DNA"/>
</dbReference>
<gene>
    <name evidence="3" type="ORF">HQN87_14405</name>
</gene>
<dbReference type="Pfam" id="PF00583">
    <property type="entry name" value="Acetyltransf_1"/>
    <property type="match status" value="1"/>
</dbReference>
<evidence type="ECO:0000259" key="2">
    <source>
        <dbReference type="PROSITE" id="PS51186"/>
    </source>
</evidence>
<dbReference type="InterPro" id="IPR000182">
    <property type="entry name" value="GNAT_dom"/>
</dbReference>
<dbReference type="PROSITE" id="PS51186">
    <property type="entry name" value="GNAT"/>
    <property type="match status" value="1"/>
</dbReference>
<dbReference type="RefSeq" id="WP_173134305.1">
    <property type="nucleotide sequence ID" value="NZ_JABMKX010000007.1"/>
</dbReference>
<accession>A0ABX2DPI1</accession>
<reference evidence="3 4" key="1">
    <citation type="submission" date="2020-05" db="EMBL/GenBank/DDBJ databases">
        <title>Paenibacillus glebae, sp. nov., Paenibacillus humi sp. nov., Paenibacillus pedi sp. nov., Paenibacillus terrestris sp. nov. and Paenibacillus terricola sp. nov., isolated from a forest top soil sample.</title>
        <authorList>
            <person name="Qi S."/>
            <person name="Carlier A."/>
            <person name="Cnockaert M."/>
            <person name="Vandamme P."/>
        </authorList>
    </citation>
    <scope>NUCLEOTIDE SEQUENCE [LARGE SCALE GENOMIC DNA]</scope>
    <source>
        <strain evidence="3 4">LMG 29502</strain>
    </source>
</reference>
<feature type="domain" description="N-acetyltransferase" evidence="2">
    <location>
        <begin position="16"/>
        <end position="216"/>
    </location>
</feature>
<dbReference type="Gene3D" id="3.40.630.30">
    <property type="match status" value="1"/>
</dbReference>
<name>A0ABX2DPI1_9BACL</name>
<dbReference type="InterPro" id="IPR050769">
    <property type="entry name" value="NAT_camello-type"/>
</dbReference>
<dbReference type="SUPFAM" id="SSF55729">
    <property type="entry name" value="Acyl-CoA N-acyltransferases (Nat)"/>
    <property type="match status" value="1"/>
</dbReference>
<sequence>MSTAPIITAPISTAPITIESMDAKYNRPVGRLLAQAFHGKFSRRTELGGGDLAPHFEKLLQYVPAEPFTQRMVALQEGEVIGSIAIKRKPMLNALTPTQKIPLAEIVSLFGNWRMIQMLIGLHVLDHEPEAGECYIADLAVHSDQQGKGIGRLLIQWARHVVDTDPQLDRLSLHVSSGNLRARQLYEKLSFHTSSREKRFILFVLCNQWEWEYMVQEKGGAGRSC</sequence>
<dbReference type="PANTHER" id="PTHR13947:SF37">
    <property type="entry name" value="LD18367P"/>
    <property type="match status" value="1"/>
</dbReference>
<evidence type="ECO:0000256" key="1">
    <source>
        <dbReference type="ARBA" id="ARBA00022679"/>
    </source>
</evidence>
<dbReference type="CDD" id="cd04301">
    <property type="entry name" value="NAT_SF"/>
    <property type="match status" value="1"/>
</dbReference>
<dbReference type="Proteomes" id="UP000711047">
    <property type="component" value="Unassembled WGS sequence"/>
</dbReference>
<comment type="caution">
    <text evidence="3">The sequence shown here is derived from an EMBL/GenBank/DDBJ whole genome shotgun (WGS) entry which is preliminary data.</text>
</comment>
<keyword evidence="1" id="KW-0808">Transferase</keyword>
<keyword evidence="4" id="KW-1185">Reference proteome</keyword>
<dbReference type="InterPro" id="IPR016181">
    <property type="entry name" value="Acyl_CoA_acyltransferase"/>
</dbReference>
<protein>
    <submittedName>
        <fullName evidence="3">GNAT family N-acetyltransferase</fullName>
    </submittedName>
</protein>
<evidence type="ECO:0000313" key="4">
    <source>
        <dbReference type="Proteomes" id="UP000711047"/>
    </source>
</evidence>
<organism evidence="3 4">
    <name type="scientific">Paenibacillus tritici</name>
    <dbReference type="NCBI Taxonomy" id="1873425"/>
    <lineage>
        <taxon>Bacteria</taxon>
        <taxon>Bacillati</taxon>
        <taxon>Bacillota</taxon>
        <taxon>Bacilli</taxon>
        <taxon>Bacillales</taxon>
        <taxon>Paenibacillaceae</taxon>
        <taxon>Paenibacillus</taxon>
    </lineage>
</organism>
<dbReference type="PANTHER" id="PTHR13947">
    <property type="entry name" value="GNAT FAMILY N-ACETYLTRANSFERASE"/>
    <property type="match status" value="1"/>
</dbReference>
<evidence type="ECO:0000313" key="3">
    <source>
        <dbReference type="EMBL" id="NQX46530.1"/>
    </source>
</evidence>
<proteinExistence type="predicted"/>